<name>A0A382YVB7_9ZZZZ</name>
<gene>
    <name evidence="1" type="ORF">METZ01_LOCUS439904</name>
</gene>
<proteinExistence type="predicted"/>
<protein>
    <submittedName>
        <fullName evidence="1">Uncharacterized protein</fullName>
    </submittedName>
</protein>
<reference evidence="1" key="1">
    <citation type="submission" date="2018-05" db="EMBL/GenBank/DDBJ databases">
        <authorList>
            <person name="Lanie J.A."/>
            <person name="Ng W.-L."/>
            <person name="Kazmierczak K.M."/>
            <person name="Andrzejewski T.M."/>
            <person name="Davidsen T.M."/>
            <person name="Wayne K.J."/>
            <person name="Tettelin H."/>
            <person name="Glass J.I."/>
            <person name="Rusch D."/>
            <person name="Podicherti R."/>
            <person name="Tsui H.-C.T."/>
            <person name="Winkler M.E."/>
        </authorList>
    </citation>
    <scope>NUCLEOTIDE SEQUENCE</scope>
</reference>
<accession>A0A382YVB7</accession>
<sequence>MKNINKTSIISFGLMLCILMPKLELFTIPGYKQSIRYDDLFLLTGIIYILLQK</sequence>
<dbReference type="EMBL" id="UINC01178730">
    <property type="protein sequence ID" value="SVD87050.1"/>
    <property type="molecule type" value="Genomic_DNA"/>
</dbReference>
<feature type="non-terminal residue" evidence="1">
    <location>
        <position position="53"/>
    </location>
</feature>
<organism evidence="1">
    <name type="scientific">marine metagenome</name>
    <dbReference type="NCBI Taxonomy" id="408172"/>
    <lineage>
        <taxon>unclassified sequences</taxon>
        <taxon>metagenomes</taxon>
        <taxon>ecological metagenomes</taxon>
    </lineage>
</organism>
<evidence type="ECO:0000313" key="1">
    <source>
        <dbReference type="EMBL" id="SVD87050.1"/>
    </source>
</evidence>
<dbReference type="AlphaFoldDB" id="A0A382YVB7"/>